<name>A0A084G614_PSEDA</name>
<dbReference type="GO" id="GO:0032543">
    <property type="term" value="P:mitochondrial translation"/>
    <property type="evidence" value="ECO:0007669"/>
    <property type="project" value="TreeGrafter"/>
</dbReference>
<keyword evidence="1" id="KW-0175">Coiled coil</keyword>
<proteinExistence type="predicted"/>
<dbReference type="EMBL" id="JOWA01000098">
    <property type="protein sequence ID" value="KEZ42776.1"/>
    <property type="molecule type" value="Genomic_DNA"/>
</dbReference>
<dbReference type="AlphaFoldDB" id="A0A084G614"/>
<reference evidence="2 3" key="1">
    <citation type="journal article" date="2014" name="Genome Announc.">
        <title>Draft genome sequence of the pathogenic fungus Scedosporium apiospermum.</title>
        <authorList>
            <person name="Vandeputte P."/>
            <person name="Ghamrawi S."/>
            <person name="Rechenmann M."/>
            <person name="Iltis A."/>
            <person name="Giraud S."/>
            <person name="Fleury M."/>
            <person name="Thornton C."/>
            <person name="Delhaes L."/>
            <person name="Meyer W."/>
            <person name="Papon N."/>
            <person name="Bouchara J.P."/>
        </authorList>
    </citation>
    <scope>NUCLEOTIDE SEQUENCE [LARGE SCALE GENOMIC DNA]</scope>
    <source>
        <strain evidence="2 3">IHEM 14462</strain>
    </source>
</reference>
<dbReference type="PANTHER" id="PTHR28158:SF1">
    <property type="entry name" value="SMALL RIBOSOMAL SUBUNIT PROTEIN MS45"/>
    <property type="match status" value="1"/>
</dbReference>
<evidence type="ECO:0000313" key="2">
    <source>
        <dbReference type="EMBL" id="KEZ42776.1"/>
    </source>
</evidence>
<dbReference type="VEuPathDB" id="FungiDB:SAPIO_CDS5182"/>
<dbReference type="RefSeq" id="XP_016642575.1">
    <property type="nucleotide sequence ID" value="XM_016787560.1"/>
</dbReference>
<accession>A0A084G614</accession>
<protein>
    <recommendedName>
        <fullName evidence="4">37S ribosomal protein S35, mitochondrial</fullName>
    </recommendedName>
</protein>
<evidence type="ECO:0000313" key="3">
    <source>
        <dbReference type="Proteomes" id="UP000028545"/>
    </source>
</evidence>
<feature type="coiled-coil region" evidence="1">
    <location>
        <begin position="188"/>
        <end position="216"/>
    </location>
</feature>
<dbReference type="PANTHER" id="PTHR28158">
    <property type="entry name" value="37S RIBOSOMAL PROTEIN S35, MITOCHONDRIAL"/>
    <property type="match status" value="1"/>
</dbReference>
<dbReference type="OMA" id="KGTGWRY"/>
<dbReference type="Proteomes" id="UP000028545">
    <property type="component" value="Unassembled WGS sequence"/>
</dbReference>
<organism evidence="2 3">
    <name type="scientific">Pseudallescheria apiosperma</name>
    <name type="common">Scedosporium apiospermum</name>
    <dbReference type="NCBI Taxonomy" id="563466"/>
    <lineage>
        <taxon>Eukaryota</taxon>
        <taxon>Fungi</taxon>
        <taxon>Dikarya</taxon>
        <taxon>Ascomycota</taxon>
        <taxon>Pezizomycotina</taxon>
        <taxon>Sordariomycetes</taxon>
        <taxon>Hypocreomycetidae</taxon>
        <taxon>Microascales</taxon>
        <taxon>Microascaceae</taxon>
        <taxon>Scedosporium</taxon>
    </lineage>
</organism>
<dbReference type="KEGG" id="sapo:SAPIO_CDS5182"/>
<keyword evidence="3" id="KW-1185">Reference proteome</keyword>
<dbReference type="Pfam" id="PF12298">
    <property type="entry name" value="Bot1p"/>
    <property type="match status" value="1"/>
</dbReference>
<comment type="caution">
    <text evidence="2">The sequence shown here is derived from an EMBL/GenBank/DDBJ whole genome shotgun (WGS) entry which is preliminary data.</text>
</comment>
<gene>
    <name evidence="2" type="ORF">SAPIO_CDS5182</name>
</gene>
<evidence type="ECO:0000256" key="1">
    <source>
        <dbReference type="SAM" id="Coils"/>
    </source>
</evidence>
<evidence type="ECO:0008006" key="4">
    <source>
        <dbReference type="Google" id="ProtNLM"/>
    </source>
</evidence>
<sequence>MFEWLKTLERDLTKKPNNPHYLGGNDQPFPQNPLFRSQPVLDEDARELIWRRVKKNGEALKVVSADLGVDVRRVAAVVRLKEVEKRWISEGKRLAKPYSKAILNMLPKTSYPASGPKPTHEPINDIHVHGYTMQQVFLPTSESRHFTRRDAAKAFHRTMLPAEERSQHPELIEMVKDVLAGGNRARSAEKFIKAAKQSEQELVRQAEENARREAARTMKINSDRFEFRIQSFDSERVGTTGRARHAVGWRYGAPLDDRKRGKVKIPTQVP</sequence>
<dbReference type="GO" id="GO:0005763">
    <property type="term" value="C:mitochondrial small ribosomal subunit"/>
    <property type="evidence" value="ECO:0007669"/>
    <property type="project" value="TreeGrafter"/>
</dbReference>
<dbReference type="GeneID" id="27724254"/>
<dbReference type="HOGENOM" id="CLU_049223_0_0_1"/>
<dbReference type="OrthoDB" id="10052321at2759"/>
<dbReference type="InterPro" id="IPR021036">
    <property type="entry name" value="Ribosomal_mS45"/>
</dbReference>
<dbReference type="GO" id="GO:0003735">
    <property type="term" value="F:structural constituent of ribosome"/>
    <property type="evidence" value="ECO:0007669"/>
    <property type="project" value="TreeGrafter"/>
</dbReference>